<comment type="catalytic activity">
    <reaction evidence="9">
        <text>XMP + L-glutamine + ATP + H2O = GMP + L-glutamate + AMP + diphosphate + 2 H(+)</text>
        <dbReference type="Rhea" id="RHEA:11680"/>
        <dbReference type="ChEBI" id="CHEBI:15377"/>
        <dbReference type="ChEBI" id="CHEBI:15378"/>
        <dbReference type="ChEBI" id="CHEBI:29985"/>
        <dbReference type="ChEBI" id="CHEBI:30616"/>
        <dbReference type="ChEBI" id="CHEBI:33019"/>
        <dbReference type="ChEBI" id="CHEBI:57464"/>
        <dbReference type="ChEBI" id="CHEBI:58115"/>
        <dbReference type="ChEBI" id="CHEBI:58359"/>
        <dbReference type="ChEBI" id="CHEBI:456215"/>
        <dbReference type="EC" id="6.3.5.2"/>
    </reaction>
</comment>
<evidence type="ECO:0000256" key="3">
    <source>
        <dbReference type="ARBA" id="ARBA00022598"/>
    </source>
</evidence>
<feature type="active site" evidence="9">
    <location>
        <position position="183"/>
    </location>
</feature>
<sequence>MAENATTDSQLTAEAAAPRPVLVVDFGAQYAQLIARRVREARVYSEVIPHTATVEEIRAKNPVALILSGGPSSVYAEDAPSLDPAVFELGLPVFGICYGFQAMARALGGEVAQTGNREYGRTDMTVDGGVLHAGMPGHHPVWMSHGDAVTAAPAGFEVTASSPGAPVAAFECPERRMAGVQYHPEVLHSPHGQQVLSRFLTEVAGLEPSWTAANIAEQLIEAVREQVGDGRAICGLSGGVDSAVAAALVQRAIGDRLTCVFVDHGLLRAGEREQVETDFAAAIGAPLITLDDADVFLGHLAGVTDPETKRKIIGREFIRSFERAVARALELQGDDAESVDFLVQGTLYPDVVESGGGSGTATIKSHHNVGGLPDDVEFTLVEPLRLLFKDEVRAVGRELGLPEAIVGRHPFPGPGLGIRIVGAVDKQRLDTLRAADAIAREEMTAAGLDSTVWQCPVVLLADVRSVGVQGDGRTYGHPIVLRPVSSEDAMTADWTRVPYETLALISNRITNEVPDVNRVVLDITSKPPGTIEWE</sequence>
<dbReference type="InterPro" id="IPR001674">
    <property type="entry name" value="GMP_synth_C"/>
</dbReference>
<evidence type="ECO:0000256" key="10">
    <source>
        <dbReference type="PROSITE-ProRule" id="PRU00886"/>
    </source>
</evidence>
<comment type="function">
    <text evidence="1 9">Catalyzes the synthesis of GMP from XMP.</text>
</comment>
<dbReference type="Pfam" id="PF02540">
    <property type="entry name" value="NAD_synthase"/>
    <property type="match status" value="1"/>
</dbReference>
<dbReference type="PRINTS" id="PR00096">
    <property type="entry name" value="GATASE"/>
</dbReference>
<accession>A0ABV9PLL9</accession>
<evidence type="ECO:0000256" key="1">
    <source>
        <dbReference type="ARBA" id="ARBA00002332"/>
    </source>
</evidence>
<evidence type="ECO:0000256" key="8">
    <source>
        <dbReference type="ARBA" id="ARBA00022962"/>
    </source>
</evidence>
<organism evidence="12 13">
    <name type="scientific">Dietzia aurantiaca</name>
    <dbReference type="NCBI Taxonomy" id="983873"/>
    <lineage>
        <taxon>Bacteria</taxon>
        <taxon>Bacillati</taxon>
        <taxon>Actinomycetota</taxon>
        <taxon>Actinomycetes</taxon>
        <taxon>Mycobacteriales</taxon>
        <taxon>Dietziaceae</taxon>
        <taxon>Dietzia</taxon>
    </lineage>
</organism>
<evidence type="ECO:0000256" key="9">
    <source>
        <dbReference type="HAMAP-Rule" id="MF_00344"/>
    </source>
</evidence>
<evidence type="ECO:0000256" key="4">
    <source>
        <dbReference type="ARBA" id="ARBA00022741"/>
    </source>
</evidence>
<proteinExistence type="inferred from homology"/>
<dbReference type="Proteomes" id="UP001595836">
    <property type="component" value="Unassembled WGS sequence"/>
</dbReference>
<dbReference type="PROSITE" id="PS51273">
    <property type="entry name" value="GATASE_TYPE_1"/>
    <property type="match status" value="1"/>
</dbReference>
<dbReference type="Gene3D" id="3.30.300.10">
    <property type="match status" value="1"/>
</dbReference>
<comment type="caution">
    <text evidence="12">The sequence shown here is derived from an EMBL/GenBank/DDBJ whole genome shotgun (WGS) entry which is preliminary data.</text>
</comment>
<dbReference type="NCBIfam" id="TIGR00888">
    <property type="entry name" value="guaA_Nterm"/>
    <property type="match status" value="1"/>
</dbReference>
<dbReference type="Pfam" id="PF00958">
    <property type="entry name" value="GMP_synt_C"/>
    <property type="match status" value="1"/>
</dbReference>
<dbReference type="InterPro" id="IPR025777">
    <property type="entry name" value="GMPS_ATP_PPase_dom"/>
</dbReference>
<keyword evidence="4 9" id="KW-0547">Nucleotide-binding</keyword>
<dbReference type="SUPFAM" id="SSF52402">
    <property type="entry name" value="Adenine nucleotide alpha hydrolases-like"/>
    <property type="match status" value="1"/>
</dbReference>
<dbReference type="InterPro" id="IPR029062">
    <property type="entry name" value="Class_I_gatase-like"/>
</dbReference>
<evidence type="ECO:0000256" key="5">
    <source>
        <dbReference type="ARBA" id="ARBA00022749"/>
    </source>
</evidence>
<evidence type="ECO:0000256" key="6">
    <source>
        <dbReference type="ARBA" id="ARBA00022755"/>
    </source>
</evidence>
<dbReference type="PRINTS" id="PR00099">
    <property type="entry name" value="CPSGATASE"/>
</dbReference>
<keyword evidence="13" id="KW-1185">Reference proteome</keyword>
<dbReference type="SUPFAM" id="SSF52317">
    <property type="entry name" value="Class I glutamine amidotransferase-like"/>
    <property type="match status" value="1"/>
</dbReference>
<dbReference type="NCBIfam" id="TIGR00884">
    <property type="entry name" value="guaA_Cterm"/>
    <property type="match status" value="1"/>
</dbReference>
<dbReference type="SUPFAM" id="SSF54810">
    <property type="entry name" value="GMP synthetase C-terminal dimerisation domain"/>
    <property type="match status" value="1"/>
</dbReference>
<dbReference type="HAMAP" id="MF_00344">
    <property type="entry name" value="GMP_synthase"/>
    <property type="match status" value="1"/>
</dbReference>
<dbReference type="Pfam" id="PF00117">
    <property type="entry name" value="GATase"/>
    <property type="match status" value="1"/>
</dbReference>
<keyword evidence="7 9" id="KW-0067">ATP-binding</keyword>
<dbReference type="CDD" id="cd01742">
    <property type="entry name" value="GATase1_GMP_Synthase"/>
    <property type="match status" value="1"/>
</dbReference>
<evidence type="ECO:0000256" key="7">
    <source>
        <dbReference type="ARBA" id="ARBA00022840"/>
    </source>
</evidence>
<keyword evidence="3 9" id="KW-0436">Ligase</keyword>
<feature type="active site" description="Nucleophile" evidence="9">
    <location>
        <position position="97"/>
    </location>
</feature>
<dbReference type="RefSeq" id="WP_344987814.1">
    <property type="nucleotide sequence ID" value="NZ_BAABCD010000001.1"/>
</dbReference>
<dbReference type="EMBL" id="JBHSHP010000001">
    <property type="protein sequence ID" value="MFC4753214.1"/>
    <property type="molecule type" value="Genomic_DNA"/>
</dbReference>
<dbReference type="PROSITE" id="PS51553">
    <property type="entry name" value="GMPS_ATP_PPASE"/>
    <property type="match status" value="1"/>
</dbReference>
<dbReference type="NCBIfam" id="NF000848">
    <property type="entry name" value="PRK00074.1"/>
    <property type="match status" value="1"/>
</dbReference>
<dbReference type="Gene3D" id="3.40.50.620">
    <property type="entry name" value="HUPs"/>
    <property type="match status" value="1"/>
</dbReference>
<feature type="domain" description="GMPS ATP-PPase" evidence="11">
    <location>
        <begin position="210"/>
        <end position="408"/>
    </location>
</feature>
<dbReference type="PANTHER" id="PTHR11922:SF2">
    <property type="entry name" value="GMP SYNTHASE [GLUTAMINE-HYDROLYZING]"/>
    <property type="match status" value="1"/>
</dbReference>
<evidence type="ECO:0000256" key="2">
    <source>
        <dbReference type="ARBA" id="ARBA00005153"/>
    </source>
</evidence>
<dbReference type="InterPro" id="IPR014729">
    <property type="entry name" value="Rossmann-like_a/b/a_fold"/>
</dbReference>
<evidence type="ECO:0000313" key="12">
    <source>
        <dbReference type="EMBL" id="MFC4753214.1"/>
    </source>
</evidence>
<feature type="binding site" evidence="10">
    <location>
        <begin position="237"/>
        <end position="243"/>
    </location>
    <ligand>
        <name>ATP</name>
        <dbReference type="ChEBI" id="CHEBI:30616"/>
    </ligand>
</feature>
<comment type="pathway">
    <text evidence="2 9">Purine metabolism; GMP biosynthesis; GMP from XMP (L-Gln route): step 1/1.</text>
</comment>
<evidence type="ECO:0000313" key="13">
    <source>
        <dbReference type="Proteomes" id="UP001595836"/>
    </source>
</evidence>
<keyword evidence="8 9" id="KW-0315">Glutamine amidotransferase</keyword>
<keyword evidence="5 9" id="KW-0332">GMP biosynthesis</keyword>
<comment type="subunit">
    <text evidence="9">Homodimer.</text>
</comment>
<dbReference type="Gene3D" id="3.40.50.880">
    <property type="match status" value="1"/>
</dbReference>
<dbReference type="EC" id="6.3.5.2" evidence="9"/>
<dbReference type="InterPro" id="IPR022955">
    <property type="entry name" value="GMP_synthase"/>
</dbReference>
<name>A0ABV9PLL9_9ACTN</name>
<dbReference type="CDD" id="cd01997">
    <property type="entry name" value="GMP_synthase_C"/>
    <property type="match status" value="1"/>
</dbReference>
<gene>
    <name evidence="9 12" type="primary">guaA</name>
    <name evidence="12" type="ORF">ACFO7U_00265</name>
</gene>
<reference evidence="13" key="1">
    <citation type="journal article" date="2019" name="Int. J. Syst. Evol. Microbiol.">
        <title>The Global Catalogue of Microorganisms (GCM) 10K type strain sequencing project: providing services to taxonomists for standard genome sequencing and annotation.</title>
        <authorList>
            <consortium name="The Broad Institute Genomics Platform"/>
            <consortium name="The Broad Institute Genome Sequencing Center for Infectious Disease"/>
            <person name="Wu L."/>
            <person name="Ma J."/>
        </authorList>
    </citation>
    <scope>NUCLEOTIDE SEQUENCE [LARGE SCALE GENOMIC DNA]</scope>
    <source>
        <strain evidence="13">JCM 11882</strain>
    </source>
</reference>
<dbReference type="PANTHER" id="PTHR11922">
    <property type="entry name" value="GMP SYNTHASE-RELATED"/>
    <property type="match status" value="1"/>
</dbReference>
<dbReference type="PRINTS" id="PR00097">
    <property type="entry name" value="ANTSNTHASEII"/>
</dbReference>
<protein>
    <recommendedName>
        <fullName evidence="9">GMP synthase [glutamine-hydrolyzing]</fullName>
        <ecNumber evidence="9">6.3.5.2</ecNumber>
    </recommendedName>
    <alternativeName>
        <fullName evidence="9">GMP synthetase</fullName>
    </alternativeName>
    <alternativeName>
        <fullName evidence="9">Glutamine amidotransferase</fullName>
    </alternativeName>
</protein>
<feature type="active site" evidence="9">
    <location>
        <position position="185"/>
    </location>
</feature>
<keyword evidence="6 9" id="KW-0658">Purine biosynthesis</keyword>
<evidence type="ECO:0000259" key="11">
    <source>
        <dbReference type="PROSITE" id="PS51553"/>
    </source>
</evidence>
<dbReference type="GO" id="GO:0003922">
    <property type="term" value="F:GMP synthase (glutamine-hydrolyzing) activity"/>
    <property type="evidence" value="ECO:0007669"/>
    <property type="project" value="UniProtKB-EC"/>
</dbReference>
<dbReference type="InterPro" id="IPR022310">
    <property type="entry name" value="NAD/GMP_synthase"/>
</dbReference>
<dbReference type="InterPro" id="IPR004739">
    <property type="entry name" value="GMP_synth_GATase"/>
</dbReference>
<dbReference type="InterPro" id="IPR017926">
    <property type="entry name" value="GATASE"/>
</dbReference>